<organism evidence="1">
    <name type="scientific">uncultured Dysgonomonas sp</name>
    <dbReference type="NCBI Taxonomy" id="206096"/>
    <lineage>
        <taxon>Bacteria</taxon>
        <taxon>Pseudomonadati</taxon>
        <taxon>Bacteroidota</taxon>
        <taxon>Bacteroidia</taxon>
        <taxon>Bacteroidales</taxon>
        <taxon>Dysgonomonadaceae</taxon>
        <taxon>Dysgonomonas</taxon>
        <taxon>environmental samples</taxon>
    </lineage>
</organism>
<gene>
    <name evidence="1" type="ORF">KL86DYS2_11594</name>
</gene>
<name>A0A212JIE0_9BACT</name>
<evidence type="ECO:0000313" key="1">
    <source>
        <dbReference type="EMBL" id="SBV99181.1"/>
    </source>
</evidence>
<dbReference type="RefSeq" id="WP_283686790.1">
    <property type="nucleotide sequence ID" value="NZ_LT599021.1"/>
</dbReference>
<protein>
    <submittedName>
        <fullName evidence="1">Uncharacterized protein</fullName>
    </submittedName>
</protein>
<reference evidence="1" key="1">
    <citation type="submission" date="2016-04" db="EMBL/GenBank/DDBJ databases">
        <authorList>
            <person name="Evans L.H."/>
            <person name="Alamgir A."/>
            <person name="Owens N."/>
            <person name="Weber N.D."/>
            <person name="Virtaneva K."/>
            <person name="Barbian K."/>
            <person name="Babar A."/>
            <person name="Rosenke K."/>
        </authorList>
    </citation>
    <scope>NUCLEOTIDE SEQUENCE</scope>
    <source>
        <strain evidence="1">86-2</strain>
    </source>
</reference>
<sequence length="240" mass="28256">MPYRRLPNTDNARIRALKTAIEKSNTFFSQNVITLDIYKLQHLLRNFETAQVRYRDSLEVQATANRKFQRLVKNARLYISHFIQVFNFSVIRNEIKKEVKQLYGIDPSDFTVPDLTSNDSLLFWGENIIKGEQTRISQGGTPIYNPTIARVNVAFSLFKDAYFAQKTYQNTTSRQLESLSQQREDIDATLTLVWNQIEKAFAGLPPKERLERCKEYGVVYYLRKEEKEKFENQTDRNENY</sequence>
<dbReference type="EMBL" id="FLUL01000001">
    <property type="protein sequence ID" value="SBV99181.1"/>
    <property type="molecule type" value="Genomic_DNA"/>
</dbReference>
<dbReference type="AlphaFoldDB" id="A0A212JIE0"/>
<proteinExistence type="predicted"/>
<accession>A0A212JIE0</accession>